<comment type="caution">
    <text evidence="2">The sequence shown here is derived from an EMBL/GenBank/DDBJ whole genome shotgun (WGS) entry which is preliminary data.</text>
</comment>
<name>A0A328DAP9_9ASTE</name>
<reference evidence="2 3" key="1">
    <citation type="submission" date="2018-06" db="EMBL/GenBank/DDBJ databases">
        <title>The Genome of Cuscuta australis (Dodder) Provides Insight into the Evolution of Plant Parasitism.</title>
        <authorList>
            <person name="Liu H."/>
        </authorList>
    </citation>
    <scope>NUCLEOTIDE SEQUENCE [LARGE SCALE GENOMIC DNA]</scope>
    <source>
        <strain evidence="3">cv. Yunnan</strain>
        <tissue evidence="2">Vines</tissue>
    </source>
</reference>
<evidence type="ECO:0000313" key="2">
    <source>
        <dbReference type="EMBL" id="RAL42556.1"/>
    </source>
</evidence>
<organism evidence="2 3">
    <name type="scientific">Cuscuta australis</name>
    <dbReference type="NCBI Taxonomy" id="267555"/>
    <lineage>
        <taxon>Eukaryota</taxon>
        <taxon>Viridiplantae</taxon>
        <taxon>Streptophyta</taxon>
        <taxon>Embryophyta</taxon>
        <taxon>Tracheophyta</taxon>
        <taxon>Spermatophyta</taxon>
        <taxon>Magnoliopsida</taxon>
        <taxon>eudicotyledons</taxon>
        <taxon>Gunneridae</taxon>
        <taxon>Pentapetalae</taxon>
        <taxon>asterids</taxon>
        <taxon>lamiids</taxon>
        <taxon>Solanales</taxon>
        <taxon>Convolvulaceae</taxon>
        <taxon>Cuscuteae</taxon>
        <taxon>Cuscuta</taxon>
        <taxon>Cuscuta subgen. Grammica</taxon>
        <taxon>Cuscuta sect. Cleistogrammica</taxon>
    </lineage>
</organism>
<sequence>MDGMGQSIERMDWTLQRQHHDMTAFFRGINYVPPPFDSTFLGQNYEGEDEEDDSYAPSSSSPTRPTLKMRSTAIPWTSRTTRTPMLRLFFSLLTMIVAGVNAVGDETVPGTDPVCSKAVEVKQYNAARRLARSIKPAGPLRSPYLTRPIDPSDGLFVLEKRVTNWVLQNPNAPKSPRLLPSSSFFLKLKEPKAMTVRLLGDFIEQQRFVFKGKCFREMVAKRITFPWRDPKATFDYGVATMRHMETYMGDGSKGWNSGLSRLNLKPMLLLRCKYCACILLSPVNALLDKVYEESKKLERERKEKDPK</sequence>
<proteinExistence type="predicted"/>
<keyword evidence="3" id="KW-1185">Reference proteome</keyword>
<dbReference type="AlphaFoldDB" id="A0A328DAP9"/>
<dbReference type="EMBL" id="NQVE01000169">
    <property type="protein sequence ID" value="RAL42556.1"/>
    <property type="molecule type" value="Genomic_DNA"/>
</dbReference>
<dbReference type="Proteomes" id="UP000249390">
    <property type="component" value="Unassembled WGS sequence"/>
</dbReference>
<feature type="region of interest" description="Disordered" evidence="1">
    <location>
        <begin position="40"/>
        <end position="68"/>
    </location>
</feature>
<protein>
    <submittedName>
        <fullName evidence="2">Uncharacterized protein</fullName>
    </submittedName>
</protein>
<evidence type="ECO:0000256" key="1">
    <source>
        <dbReference type="SAM" id="MobiDB-lite"/>
    </source>
</evidence>
<accession>A0A328DAP9</accession>
<gene>
    <name evidence="2" type="ORF">DM860_011174</name>
</gene>
<evidence type="ECO:0000313" key="3">
    <source>
        <dbReference type="Proteomes" id="UP000249390"/>
    </source>
</evidence>